<reference evidence="8 9" key="1">
    <citation type="submission" date="2019-10" db="EMBL/GenBank/DDBJ databases">
        <authorList>
            <person name="Palmer J.M."/>
        </authorList>
    </citation>
    <scope>NUCLEOTIDE SEQUENCE [LARGE SCALE GENOMIC DNA]</scope>
    <source>
        <strain evidence="8 9">TWF694</strain>
    </source>
</reference>
<sequence length="541" mass="61965">MNDGPINKLSDGIIGSEVLTRSLILVAILNFLGVPYLIHPIYKRGVKDTSLSNVETVLKDLATAPGADDYFPGSKFIDDIETPANRRIRKDLDAFNKYFKTTVKQFRLPRFSHEWDFIEFKPDDILPIENQKLRGSGGFGQVYSFNVYKSYCDIEPDAQPKLYARKRIDRRSRTVRPKESDRLEKNSEHDSLLQAQKFDHRNIVKFICAFEEERYLNFIFEYAEFTLQDYFEDNKEKIPPDLNTPDNNDIQMQILEGWLWKGIEGVISAVKTIHDDSPAKIGIHKDLKPSNILIRARDLQLLVTDFGLSYFTTRVPSKEYITSGSPPINTGRSGMYAPPIPASDPRHTTYFDYPELQIGRESPKYDIWSLGCIMAEVLVFLVGYARPVGYSGSKALGPFQAHEAVKQFRKDRAEEDRGYGRFYFANRDVGESKRCTAFELALAKIETDAERAANRYLSGLVSIIKDMTKIVPSERPAAFKIVDEIEKLKAASREREQLSVNSGNVNIFSIWRNHHLNFAKLTSICTRSSPKKFSIYNSLRW</sequence>
<proteinExistence type="predicted"/>
<dbReference type="InterPro" id="IPR011009">
    <property type="entry name" value="Kinase-like_dom_sf"/>
</dbReference>
<evidence type="ECO:0000256" key="2">
    <source>
        <dbReference type="ARBA" id="ARBA00022527"/>
    </source>
</evidence>
<dbReference type="SMART" id="SM00220">
    <property type="entry name" value="S_TKc"/>
    <property type="match status" value="1"/>
</dbReference>
<dbReference type="SUPFAM" id="SSF56112">
    <property type="entry name" value="Protein kinase-like (PK-like)"/>
    <property type="match status" value="1"/>
</dbReference>
<dbReference type="InterPro" id="IPR000719">
    <property type="entry name" value="Prot_kinase_dom"/>
</dbReference>
<keyword evidence="3" id="KW-0808">Transferase</keyword>
<dbReference type="GO" id="GO:0005634">
    <property type="term" value="C:nucleus"/>
    <property type="evidence" value="ECO:0007669"/>
    <property type="project" value="TreeGrafter"/>
</dbReference>
<gene>
    <name evidence="8" type="ORF">TWF694_008103</name>
</gene>
<evidence type="ECO:0000256" key="4">
    <source>
        <dbReference type="ARBA" id="ARBA00022741"/>
    </source>
</evidence>
<dbReference type="CDD" id="cd00180">
    <property type="entry name" value="PKc"/>
    <property type="match status" value="1"/>
</dbReference>
<feature type="domain" description="Protein kinase" evidence="7">
    <location>
        <begin position="128"/>
        <end position="488"/>
    </location>
</feature>
<keyword evidence="6" id="KW-0067">ATP-binding</keyword>
<evidence type="ECO:0000256" key="3">
    <source>
        <dbReference type="ARBA" id="ARBA00022679"/>
    </source>
</evidence>
<dbReference type="GO" id="GO:0005524">
    <property type="term" value="F:ATP binding"/>
    <property type="evidence" value="ECO:0007669"/>
    <property type="project" value="UniProtKB-KW"/>
</dbReference>
<comment type="caution">
    <text evidence="8">The sequence shown here is derived from an EMBL/GenBank/DDBJ whole genome shotgun (WGS) entry which is preliminary data.</text>
</comment>
<keyword evidence="9" id="KW-1185">Reference proteome</keyword>
<dbReference type="EC" id="2.7.11.1" evidence="1"/>
<keyword evidence="5" id="KW-0418">Kinase</keyword>
<dbReference type="PROSITE" id="PS50011">
    <property type="entry name" value="PROTEIN_KINASE_DOM"/>
    <property type="match status" value="1"/>
</dbReference>
<protein>
    <recommendedName>
        <fullName evidence="1">non-specific serine/threonine protein kinase</fullName>
        <ecNumber evidence="1">2.7.11.1</ecNumber>
    </recommendedName>
</protein>
<dbReference type="GO" id="GO:0005737">
    <property type="term" value="C:cytoplasm"/>
    <property type="evidence" value="ECO:0007669"/>
    <property type="project" value="TreeGrafter"/>
</dbReference>
<dbReference type="AlphaFoldDB" id="A0AAV9XIF7"/>
<dbReference type="GO" id="GO:0004694">
    <property type="term" value="F:eukaryotic translation initiation factor 2alpha kinase activity"/>
    <property type="evidence" value="ECO:0007669"/>
    <property type="project" value="TreeGrafter"/>
</dbReference>
<dbReference type="Proteomes" id="UP001365542">
    <property type="component" value="Unassembled WGS sequence"/>
</dbReference>
<organism evidence="8 9">
    <name type="scientific">Orbilia ellipsospora</name>
    <dbReference type="NCBI Taxonomy" id="2528407"/>
    <lineage>
        <taxon>Eukaryota</taxon>
        <taxon>Fungi</taxon>
        <taxon>Dikarya</taxon>
        <taxon>Ascomycota</taxon>
        <taxon>Pezizomycotina</taxon>
        <taxon>Orbiliomycetes</taxon>
        <taxon>Orbiliales</taxon>
        <taxon>Orbiliaceae</taxon>
        <taxon>Orbilia</taxon>
    </lineage>
</organism>
<dbReference type="InterPro" id="IPR050339">
    <property type="entry name" value="CC_SR_Kinase"/>
</dbReference>
<evidence type="ECO:0000313" key="8">
    <source>
        <dbReference type="EMBL" id="KAK6540712.1"/>
    </source>
</evidence>
<evidence type="ECO:0000256" key="5">
    <source>
        <dbReference type="ARBA" id="ARBA00022777"/>
    </source>
</evidence>
<dbReference type="PANTHER" id="PTHR11042:SF160">
    <property type="entry name" value="EUKARYOTIC TRANSLATION INITIATION FACTOR 2-ALPHA KINASE 1"/>
    <property type="match status" value="1"/>
</dbReference>
<accession>A0AAV9XIF7</accession>
<evidence type="ECO:0000259" key="7">
    <source>
        <dbReference type="PROSITE" id="PS50011"/>
    </source>
</evidence>
<evidence type="ECO:0000256" key="1">
    <source>
        <dbReference type="ARBA" id="ARBA00012513"/>
    </source>
</evidence>
<name>A0AAV9XIF7_9PEZI</name>
<dbReference type="PANTHER" id="PTHR11042">
    <property type="entry name" value="EUKARYOTIC TRANSLATION INITIATION FACTOR 2-ALPHA KINASE EIF2-ALPHA KINASE -RELATED"/>
    <property type="match status" value="1"/>
</dbReference>
<dbReference type="Pfam" id="PF00069">
    <property type="entry name" value="Pkinase"/>
    <property type="match status" value="1"/>
</dbReference>
<keyword evidence="4" id="KW-0547">Nucleotide-binding</keyword>
<evidence type="ECO:0000313" key="9">
    <source>
        <dbReference type="Proteomes" id="UP001365542"/>
    </source>
</evidence>
<dbReference type="Gene3D" id="3.30.200.20">
    <property type="entry name" value="Phosphorylase Kinase, domain 1"/>
    <property type="match status" value="1"/>
</dbReference>
<dbReference type="Gene3D" id="1.10.510.10">
    <property type="entry name" value="Transferase(Phosphotransferase) domain 1"/>
    <property type="match status" value="1"/>
</dbReference>
<evidence type="ECO:0000256" key="6">
    <source>
        <dbReference type="ARBA" id="ARBA00022840"/>
    </source>
</evidence>
<keyword evidence="2" id="KW-0723">Serine/threonine-protein kinase</keyword>
<dbReference type="EMBL" id="JAVHJO010000004">
    <property type="protein sequence ID" value="KAK6540712.1"/>
    <property type="molecule type" value="Genomic_DNA"/>
</dbReference>